<dbReference type="Gene3D" id="3.20.20.140">
    <property type="entry name" value="Metal-dependent hydrolases"/>
    <property type="match status" value="1"/>
</dbReference>
<keyword evidence="7" id="KW-0732">Signal</keyword>
<dbReference type="GO" id="GO:0046103">
    <property type="term" value="P:inosine biosynthetic process"/>
    <property type="evidence" value="ECO:0007669"/>
    <property type="project" value="TreeGrafter"/>
</dbReference>
<dbReference type="GO" id="GO:0004000">
    <property type="term" value="F:adenosine deaminase activity"/>
    <property type="evidence" value="ECO:0007669"/>
    <property type="project" value="UniProtKB-ARBA"/>
</dbReference>
<dbReference type="AlphaFoldDB" id="A0A511B0J6"/>
<dbReference type="EMBL" id="BJUZ01000002">
    <property type="protein sequence ID" value="GEK93978.1"/>
    <property type="molecule type" value="Genomic_DNA"/>
</dbReference>
<dbReference type="PANTHER" id="PTHR11409">
    <property type="entry name" value="ADENOSINE DEAMINASE"/>
    <property type="match status" value="1"/>
</dbReference>
<dbReference type="Pfam" id="PF00962">
    <property type="entry name" value="A_deaminase"/>
    <property type="match status" value="1"/>
</dbReference>
<dbReference type="RefSeq" id="WP_371858434.1">
    <property type="nucleotide sequence ID" value="NZ_BARC01000008.1"/>
</dbReference>
<feature type="chain" id="PRO_5022071544" description="adenosine deaminase" evidence="7">
    <location>
        <begin position="26"/>
        <end position="517"/>
    </location>
</feature>
<gene>
    <name evidence="9" type="primary">add</name>
    <name evidence="9" type="ORF">GWA01_17480</name>
</gene>
<evidence type="ECO:0000256" key="4">
    <source>
        <dbReference type="ARBA" id="ARBA00022723"/>
    </source>
</evidence>
<dbReference type="InterPro" id="IPR001365">
    <property type="entry name" value="A_deaminase_dom"/>
</dbReference>
<dbReference type="InterPro" id="IPR006330">
    <property type="entry name" value="Ado/ade_deaminase"/>
</dbReference>
<comment type="cofactor">
    <cofactor evidence="1">
        <name>Zn(2+)</name>
        <dbReference type="ChEBI" id="CHEBI:29105"/>
    </cofactor>
</comment>
<dbReference type="GO" id="GO:0043103">
    <property type="term" value="P:hypoxanthine salvage"/>
    <property type="evidence" value="ECO:0007669"/>
    <property type="project" value="TreeGrafter"/>
</dbReference>
<dbReference type="GO" id="GO:0046872">
    <property type="term" value="F:metal ion binding"/>
    <property type="evidence" value="ECO:0007669"/>
    <property type="project" value="UniProtKB-KW"/>
</dbReference>
<dbReference type="Proteomes" id="UP000321230">
    <property type="component" value="Unassembled WGS sequence"/>
</dbReference>
<dbReference type="InterPro" id="IPR032466">
    <property type="entry name" value="Metal_Hydrolase"/>
</dbReference>
<evidence type="ECO:0000256" key="5">
    <source>
        <dbReference type="ARBA" id="ARBA00022801"/>
    </source>
</evidence>
<evidence type="ECO:0000313" key="9">
    <source>
        <dbReference type="EMBL" id="GEK93978.1"/>
    </source>
</evidence>
<feature type="signal peptide" evidence="7">
    <location>
        <begin position="1"/>
        <end position="25"/>
    </location>
</feature>
<evidence type="ECO:0000259" key="8">
    <source>
        <dbReference type="Pfam" id="PF00962"/>
    </source>
</evidence>
<evidence type="ECO:0000256" key="6">
    <source>
        <dbReference type="ARBA" id="ARBA00022833"/>
    </source>
</evidence>
<dbReference type="GO" id="GO:0006154">
    <property type="term" value="P:adenosine catabolic process"/>
    <property type="evidence" value="ECO:0007669"/>
    <property type="project" value="TreeGrafter"/>
</dbReference>
<dbReference type="GO" id="GO:0005829">
    <property type="term" value="C:cytosol"/>
    <property type="evidence" value="ECO:0007669"/>
    <property type="project" value="TreeGrafter"/>
</dbReference>
<evidence type="ECO:0000256" key="3">
    <source>
        <dbReference type="ARBA" id="ARBA00012784"/>
    </source>
</evidence>
<dbReference type="PANTHER" id="PTHR11409:SF43">
    <property type="entry name" value="ADENOSINE DEAMINASE"/>
    <property type="match status" value="1"/>
</dbReference>
<name>A0A511B0J6_9PROT</name>
<evidence type="ECO:0000256" key="7">
    <source>
        <dbReference type="SAM" id="SignalP"/>
    </source>
</evidence>
<organism evidence="9 10">
    <name type="scientific">Gluconobacter wancherniae NBRC 103581</name>
    <dbReference type="NCBI Taxonomy" id="656744"/>
    <lineage>
        <taxon>Bacteria</taxon>
        <taxon>Pseudomonadati</taxon>
        <taxon>Pseudomonadota</taxon>
        <taxon>Alphaproteobacteria</taxon>
        <taxon>Acetobacterales</taxon>
        <taxon>Acetobacteraceae</taxon>
        <taxon>Gluconobacter</taxon>
    </lineage>
</organism>
<evidence type="ECO:0000256" key="1">
    <source>
        <dbReference type="ARBA" id="ARBA00001947"/>
    </source>
</evidence>
<keyword evidence="5" id="KW-0378">Hydrolase</keyword>
<keyword evidence="4" id="KW-0479">Metal-binding</keyword>
<dbReference type="SUPFAM" id="SSF51556">
    <property type="entry name" value="Metallo-dependent hydrolases"/>
    <property type="match status" value="1"/>
</dbReference>
<dbReference type="EC" id="3.5.4.4" evidence="3"/>
<comment type="caution">
    <text evidence="9">The sequence shown here is derived from an EMBL/GenBank/DDBJ whole genome shotgun (WGS) entry which is preliminary data.</text>
</comment>
<accession>A0A511B0J6</accession>
<evidence type="ECO:0000313" key="10">
    <source>
        <dbReference type="Proteomes" id="UP000321230"/>
    </source>
</evidence>
<comment type="similarity">
    <text evidence="2">Belongs to the metallo-dependent hydrolases superfamily. Adenosine and AMP deaminases family.</text>
</comment>
<keyword evidence="6" id="KW-0862">Zinc</keyword>
<proteinExistence type="inferred from homology"/>
<sequence length="517" mass="56371">MKILLSLATALMSVGLASTPLSVRAAEVSVTTPDEVFARVAHDPERLRIFMRNFPKGADLHNHLSGAIYAESMLDWAAKDGLCVSLKDSSVLAKSCPHPAPGQIAARDVSSSESIENQMIDALSMRDFVPTGNDRSGHDHFFATFGRFDALERDHQGDMLAEALDRAASDHITYVELMVSPGLGKMIAAGAHLPLSGDDFTKAHAALLPQIPALVQQARADTDQMEKQAQAVLKCNTAEAHPGCGVAVRYLFQTLRILPPGMVYAQLDAGYATVKADPRFVGVNIVAPEDDPISMRDYDLHMKMFRFLNGVYPGVNLSLHAGELTLGLVPTDGLRHHIRAAIEVAGAKRIGHGVDVASEDNTSDLLAEMARQHVMVEINLTSNDEILGVRGAAHPFSLYRRAGVPMAFSTDDEGVSRGDLTQEYLRAVQTYDLSYSELRQFSRTGLEYAFVPGESLWQDHQIGQTVEACHGIKPAIIPAEGPCASFLKSSEKARLQWSLEMRMLAFENSVTHEVLFQ</sequence>
<reference evidence="9 10" key="1">
    <citation type="submission" date="2019-07" db="EMBL/GenBank/DDBJ databases">
        <title>Whole genome shotgun sequence of Gluconobacter wancherniae NBRC 103581.</title>
        <authorList>
            <person name="Hosoyama A."/>
            <person name="Uohara A."/>
            <person name="Ohji S."/>
            <person name="Ichikawa N."/>
        </authorList>
    </citation>
    <scope>NUCLEOTIDE SEQUENCE [LARGE SCALE GENOMIC DNA]</scope>
    <source>
        <strain evidence="9 10">NBRC 103581</strain>
    </source>
</reference>
<protein>
    <recommendedName>
        <fullName evidence="3">adenosine deaminase</fullName>
        <ecNumber evidence="3">3.5.4.4</ecNumber>
    </recommendedName>
</protein>
<keyword evidence="10" id="KW-1185">Reference proteome</keyword>
<feature type="domain" description="Adenosine deaminase" evidence="8">
    <location>
        <begin position="159"/>
        <end position="454"/>
    </location>
</feature>
<evidence type="ECO:0000256" key="2">
    <source>
        <dbReference type="ARBA" id="ARBA00006676"/>
    </source>
</evidence>